<sequence length="152" mass="16596">MAENGNSCVRRSENESSVDDVMQKNDVLLQYFVVAKCLRSAVEQVNVLERGSIQDEAPEGLVIGPVGEAAGDNRDQLPAIGHLRQRSPNKRRVEVHGLQSDAPRLDARIRAGGNLFVGRVHHAKRERCPALLQVIGCGGQVIALSDRHPHPV</sequence>
<keyword evidence="1" id="KW-1185">Reference proteome</keyword>
<dbReference type="AlphaFoldDB" id="A0A1I7WBX3"/>
<protein>
    <submittedName>
        <fullName evidence="2">Uncharacterized protein</fullName>
    </submittedName>
</protein>
<accession>A0A1I7WBX3</accession>
<evidence type="ECO:0000313" key="1">
    <source>
        <dbReference type="Proteomes" id="UP000095283"/>
    </source>
</evidence>
<dbReference type="Proteomes" id="UP000095283">
    <property type="component" value="Unplaced"/>
</dbReference>
<organism evidence="1 2">
    <name type="scientific">Heterorhabditis bacteriophora</name>
    <name type="common">Entomopathogenic nematode worm</name>
    <dbReference type="NCBI Taxonomy" id="37862"/>
    <lineage>
        <taxon>Eukaryota</taxon>
        <taxon>Metazoa</taxon>
        <taxon>Ecdysozoa</taxon>
        <taxon>Nematoda</taxon>
        <taxon>Chromadorea</taxon>
        <taxon>Rhabditida</taxon>
        <taxon>Rhabditina</taxon>
        <taxon>Rhabditomorpha</taxon>
        <taxon>Strongyloidea</taxon>
        <taxon>Heterorhabditidae</taxon>
        <taxon>Heterorhabditis</taxon>
    </lineage>
</organism>
<name>A0A1I7WBX3_HETBA</name>
<proteinExistence type="predicted"/>
<dbReference type="WBParaSite" id="Hba_02208">
    <property type="protein sequence ID" value="Hba_02208"/>
    <property type="gene ID" value="Hba_02208"/>
</dbReference>
<evidence type="ECO:0000313" key="2">
    <source>
        <dbReference type="WBParaSite" id="Hba_02208"/>
    </source>
</evidence>
<reference evidence="2" key="1">
    <citation type="submission" date="2016-11" db="UniProtKB">
        <authorList>
            <consortium name="WormBaseParasite"/>
        </authorList>
    </citation>
    <scope>IDENTIFICATION</scope>
</reference>